<evidence type="ECO:0000256" key="1">
    <source>
        <dbReference type="ARBA" id="ARBA00004651"/>
    </source>
</evidence>
<comment type="caution">
    <text evidence="9">The sequence shown here is derived from an EMBL/GenBank/DDBJ whole genome shotgun (WGS) entry which is preliminary data.</text>
</comment>
<evidence type="ECO:0000256" key="2">
    <source>
        <dbReference type="ARBA" id="ARBA00022475"/>
    </source>
</evidence>
<evidence type="ECO:0000259" key="7">
    <source>
        <dbReference type="Pfam" id="PF02687"/>
    </source>
</evidence>
<evidence type="ECO:0000256" key="5">
    <source>
        <dbReference type="ARBA" id="ARBA00023136"/>
    </source>
</evidence>
<feature type="domain" description="ABC3 transporter permease C-terminal" evidence="7">
    <location>
        <begin position="264"/>
        <end position="377"/>
    </location>
</feature>
<evidence type="ECO:0000259" key="8">
    <source>
        <dbReference type="Pfam" id="PF12704"/>
    </source>
</evidence>
<evidence type="ECO:0000313" key="9">
    <source>
        <dbReference type="EMBL" id="RMB13031.1"/>
    </source>
</evidence>
<feature type="transmembrane region" description="Helical" evidence="6">
    <location>
        <begin position="350"/>
        <end position="376"/>
    </location>
</feature>
<dbReference type="Pfam" id="PF02687">
    <property type="entry name" value="FtsX"/>
    <property type="match status" value="1"/>
</dbReference>
<keyword evidence="2" id="KW-1003">Cell membrane</keyword>
<dbReference type="InterPro" id="IPR003838">
    <property type="entry name" value="ABC3_permease_C"/>
</dbReference>
<proteinExistence type="predicted"/>
<dbReference type="GO" id="GO:0005886">
    <property type="term" value="C:plasma membrane"/>
    <property type="evidence" value="ECO:0007669"/>
    <property type="project" value="UniProtKB-SubCell"/>
</dbReference>
<feature type="transmembrane region" description="Helical" evidence="6">
    <location>
        <begin position="20"/>
        <end position="38"/>
    </location>
</feature>
<sequence>MNDLYLVLKNLTRKWLRFSLTLFAIFIAFVIYGALAAFQSALDAGVDLAADDRLVVVNKVNFTQPLPYAYFNRIKGIEGVEAAAHFNWFGGYYQDPKNAMPMFAASPEELFQVYEEIVLPDDQREAFLRNQQGLIAGKTTAEQYGWKVGDRIPVSSNIFSQTSGGQTWDFDVVGIYEGSDPQFDTISVYFHYDYFNESRSFGRDYLGFVGVRTSDPALNEQVIKAIDDQFANSFFETETVPEEVFNKAFIEQIGNIGLIITSVVGAAFFTILFIVGNTMVLAIRERTNEIAVMKTLGFPAPRIFRMVLSESLILSIMGGALGLGLAFMLLQAANSIPGLPIPQLIMDGEIVAVSLLYMILLGLVTGIIPAVSAMRLNVITALSRK</sequence>
<dbReference type="Proteomes" id="UP000271227">
    <property type="component" value="Unassembled WGS sequence"/>
</dbReference>
<dbReference type="OrthoDB" id="9775474at2"/>
<dbReference type="AlphaFoldDB" id="A0A3M0CUF0"/>
<evidence type="ECO:0000256" key="6">
    <source>
        <dbReference type="SAM" id="Phobius"/>
    </source>
</evidence>
<feature type="domain" description="MacB-like periplasmic core" evidence="8">
    <location>
        <begin position="24"/>
        <end position="228"/>
    </location>
</feature>
<dbReference type="InterPro" id="IPR051125">
    <property type="entry name" value="ABC-4/HrtB_transporter"/>
</dbReference>
<feature type="transmembrane region" description="Helical" evidence="6">
    <location>
        <begin position="303"/>
        <end position="330"/>
    </location>
</feature>
<dbReference type="RefSeq" id="WP_121936815.1">
    <property type="nucleotide sequence ID" value="NZ_REFR01000001.1"/>
</dbReference>
<keyword evidence="5 6" id="KW-0472">Membrane</keyword>
<comment type="subcellular location">
    <subcellularLocation>
        <location evidence="1">Cell membrane</location>
        <topology evidence="1">Multi-pass membrane protein</topology>
    </subcellularLocation>
</comment>
<evidence type="ECO:0000256" key="3">
    <source>
        <dbReference type="ARBA" id="ARBA00022692"/>
    </source>
</evidence>
<protein>
    <submittedName>
        <fullName evidence="9">Putative ABC transport system permease protein</fullName>
    </submittedName>
</protein>
<dbReference type="Pfam" id="PF12704">
    <property type="entry name" value="MacB_PCD"/>
    <property type="match status" value="1"/>
</dbReference>
<keyword evidence="3 6" id="KW-0812">Transmembrane</keyword>
<evidence type="ECO:0000256" key="4">
    <source>
        <dbReference type="ARBA" id="ARBA00022989"/>
    </source>
</evidence>
<dbReference type="PANTHER" id="PTHR43738:SF3">
    <property type="entry name" value="ABC TRANSPORTER PERMEASE"/>
    <property type="match status" value="1"/>
</dbReference>
<feature type="transmembrane region" description="Helical" evidence="6">
    <location>
        <begin position="256"/>
        <end position="283"/>
    </location>
</feature>
<dbReference type="InterPro" id="IPR025857">
    <property type="entry name" value="MacB_PCD"/>
</dbReference>
<keyword evidence="10" id="KW-1185">Reference proteome</keyword>
<gene>
    <name evidence="9" type="ORF">BXY39_0022</name>
</gene>
<organism evidence="9 10">
    <name type="scientific">Eilatimonas milleporae</name>
    <dbReference type="NCBI Taxonomy" id="911205"/>
    <lineage>
        <taxon>Bacteria</taxon>
        <taxon>Pseudomonadati</taxon>
        <taxon>Pseudomonadota</taxon>
        <taxon>Alphaproteobacteria</taxon>
        <taxon>Kordiimonadales</taxon>
        <taxon>Kordiimonadaceae</taxon>
        <taxon>Eilatimonas</taxon>
    </lineage>
</organism>
<dbReference type="PANTHER" id="PTHR43738">
    <property type="entry name" value="ABC TRANSPORTER, MEMBRANE PROTEIN"/>
    <property type="match status" value="1"/>
</dbReference>
<reference evidence="9 10" key="1">
    <citation type="submission" date="2018-10" db="EMBL/GenBank/DDBJ databases">
        <title>Genomic Encyclopedia of Archaeal and Bacterial Type Strains, Phase II (KMG-II): from individual species to whole genera.</title>
        <authorList>
            <person name="Goeker M."/>
        </authorList>
    </citation>
    <scope>NUCLEOTIDE SEQUENCE [LARGE SCALE GENOMIC DNA]</scope>
    <source>
        <strain evidence="9 10">DSM 25217</strain>
    </source>
</reference>
<evidence type="ECO:0000313" key="10">
    <source>
        <dbReference type="Proteomes" id="UP000271227"/>
    </source>
</evidence>
<dbReference type="EMBL" id="REFR01000001">
    <property type="protein sequence ID" value="RMB13031.1"/>
    <property type="molecule type" value="Genomic_DNA"/>
</dbReference>
<name>A0A3M0CUF0_9PROT</name>
<keyword evidence="4 6" id="KW-1133">Transmembrane helix</keyword>
<dbReference type="InParanoid" id="A0A3M0CUF0"/>
<accession>A0A3M0CUF0</accession>